<dbReference type="InterPro" id="IPR016035">
    <property type="entry name" value="Acyl_Trfase/lysoPLipase"/>
</dbReference>
<evidence type="ECO:0000256" key="5">
    <source>
        <dbReference type="PIRSR" id="PIRSR000446-1"/>
    </source>
</evidence>
<evidence type="ECO:0000313" key="8">
    <source>
        <dbReference type="Proteomes" id="UP000316562"/>
    </source>
</evidence>
<proteinExistence type="inferred from homology"/>
<dbReference type="NCBIfam" id="TIGR00128">
    <property type="entry name" value="fabD"/>
    <property type="match status" value="1"/>
</dbReference>
<comment type="similarity">
    <text evidence="4">Belongs to the fabD family.</text>
</comment>
<dbReference type="InterPro" id="IPR014043">
    <property type="entry name" value="Acyl_transferase_dom"/>
</dbReference>
<dbReference type="EC" id="2.3.1.39" evidence="4"/>
<feature type="active site" evidence="5">
    <location>
        <position position="101"/>
    </location>
</feature>
<dbReference type="Proteomes" id="UP000316562">
    <property type="component" value="Unassembled WGS sequence"/>
</dbReference>
<protein>
    <recommendedName>
        <fullName evidence="4">Malonyl CoA-acyl carrier protein transacylase</fullName>
        <ecNumber evidence="4">2.3.1.39</ecNumber>
    </recommendedName>
</protein>
<comment type="caution">
    <text evidence="7">The sequence shown here is derived from an EMBL/GenBank/DDBJ whole genome shotgun (WGS) entry which is preliminary data.</text>
</comment>
<reference evidence="7 8" key="1">
    <citation type="journal article" date="2019" name="ISME J.">
        <title>Insights into ecological role of a new deltaproteobacterial order Candidatus Acidulodesulfobacterales by metagenomics and metatranscriptomics.</title>
        <authorList>
            <person name="Tan S."/>
            <person name="Liu J."/>
            <person name="Fang Y."/>
            <person name="Hedlund B.P."/>
            <person name="Lian Z.H."/>
            <person name="Huang L.Y."/>
            <person name="Li J.T."/>
            <person name="Huang L.N."/>
            <person name="Li W.J."/>
            <person name="Jiang H.C."/>
            <person name="Dong H.L."/>
            <person name="Shu W.S."/>
        </authorList>
    </citation>
    <scope>NUCLEOTIDE SEQUENCE [LARGE SCALE GENOMIC DNA]</scope>
    <source>
        <strain evidence="7">AP2</strain>
    </source>
</reference>
<dbReference type="InterPro" id="IPR050858">
    <property type="entry name" value="Mal-CoA-ACP_Trans/PKS_FabD"/>
</dbReference>
<dbReference type="Pfam" id="PF00698">
    <property type="entry name" value="Acyl_transf_1"/>
    <property type="match status" value="1"/>
</dbReference>
<evidence type="ECO:0000256" key="1">
    <source>
        <dbReference type="ARBA" id="ARBA00022679"/>
    </source>
</evidence>
<dbReference type="SUPFAM" id="SSF55048">
    <property type="entry name" value="Probable ACP-binding domain of malonyl-CoA ACP transacylase"/>
    <property type="match status" value="1"/>
</dbReference>
<keyword evidence="1 4" id="KW-0808">Transferase</keyword>
<dbReference type="InterPro" id="IPR001227">
    <property type="entry name" value="Ac_transferase_dom_sf"/>
</dbReference>
<dbReference type="GO" id="GO:0006633">
    <property type="term" value="P:fatty acid biosynthetic process"/>
    <property type="evidence" value="ECO:0007669"/>
    <property type="project" value="TreeGrafter"/>
</dbReference>
<dbReference type="GO" id="GO:0004314">
    <property type="term" value="F:[acyl-carrier-protein] S-malonyltransferase activity"/>
    <property type="evidence" value="ECO:0007669"/>
    <property type="project" value="UniProtKB-EC"/>
</dbReference>
<dbReference type="FunFam" id="3.30.70.250:FF:000001">
    <property type="entry name" value="Malonyl CoA-acyl carrier protein transacylase"/>
    <property type="match status" value="1"/>
</dbReference>
<dbReference type="Gene3D" id="3.30.70.250">
    <property type="entry name" value="Malonyl-CoA ACP transacylase, ACP-binding"/>
    <property type="match status" value="1"/>
</dbReference>
<name>A0A519BII6_ACIG2</name>
<dbReference type="PANTHER" id="PTHR42681">
    <property type="entry name" value="MALONYL-COA-ACYL CARRIER PROTEIN TRANSACYLASE, MITOCHONDRIAL"/>
    <property type="match status" value="1"/>
</dbReference>
<evidence type="ECO:0000256" key="2">
    <source>
        <dbReference type="ARBA" id="ARBA00023315"/>
    </source>
</evidence>
<evidence type="ECO:0000313" key="7">
    <source>
        <dbReference type="EMBL" id="RZD17080.1"/>
    </source>
</evidence>
<feature type="domain" description="Malonyl-CoA:ACP transacylase (MAT)" evidence="6">
    <location>
        <begin position="15"/>
        <end position="328"/>
    </location>
</feature>
<dbReference type="InterPro" id="IPR004410">
    <property type="entry name" value="Malonyl_CoA-ACP_transAc_FabD"/>
</dbReference>
<comment type="catalytic activity">
    <reaction evidence="3 4">
        <text>holo-[ACP] + malonyl-CoA = malonyl-[ACP] + CoA</text>
        <dbReference type="Rhea" id="RHEA:41792"/>
        <dbReference type="Rhea" id="RHEA-COMP:9623"/>
        <dbReference type="Rhea" id="RHEA-COMP:9685"/>
        <dbReference type="ChEBI" id="CHEBI:57287"/>
        <dbReference type="ChEBI" id="CHEBI:57384"/>
        <dbReference type="ChEBI" id="CHEBI:64479"/>
        <dbReference type="ChEBI" id="CHEBI:78449"/>
        <dbReference type="EC" id="2.3.1.39"/>
    </reaction>
</comment>
<sequence>MNEMSEMKGRNIAFVFPGQGSQHIKMGKDFYDNFQEYKIILEEASDTLKIDMKKLIFGDDENMLNLTENTQPAILTMSVAILNIIKNEFDINNISVASGHSLGEYSANVFAGIIKFKNALLITRKRGELMQSACPVGFGKMAAVIGLSAEIIEDTVSEINNRSGSFGDGERNRGAIKGTVFIANYNSPVQSVISGKAEDIETACELLKEKGAKKIVYLPVSAPFHTPYMEDAAIGLRNFINPEWYNDSYNNIEIFSNVDGSGYSKKNDAINYLLLQITSPVRWIDCVVNMKKNKNVNTIIEVGPANVLAGLVKRIDKEILSYSVNSVESFKGLKTIISD</sequence>
<dbReference type="SUPFAM" id="SSF52151">
    <property type="entry name" value="FabD/lysophospholipase-like"/>
    <property type="match status" value="1"/>
</dbReference>
<evidence type="ECO:0000256" key="3">
    <source>
        <dbReference type="ARBA" id="ARBA00048462"/>
    </source>
</evidence>
<dbReference type="Gene3D" id="3.40.366.10">
    <property type="entry name" value="Malonyl-Coenzyme A Acyl Carrier Protein, domain 2"/>
    <property type="match status" value="1"/>
</dbReference>
<dbReference type="GO" id="GO:0005829">
    <property type="term" value="C:cytosol"/>
    <property type="evidence" value="ECO:0007669"/>
    <property type="project" value="TreeGrafter"/>
</dbReference>
<accession>A0A519BII6</accession>
<dbReference type="AlphaFoldDB" id="A0A519BII6"/>
<feature type="active site" evidence="5">
    <location>
        <position position="225"/>
    </location>
</feature>
<dbReference type="InterPro" id="IPR024925">
    <property type="entry name" value="Malonyl_CoA-ACP_transAc"/>
</dbReference>
<keyword evidence="2 4" id="KW-0012">Acyltransferase</keyword>
<organism evidence="7 8">
    <name type="scientific">Acididesulfobacter guangdongensis</name>
    <dbReference type="NCBI Taxonomy" id="2597225"/>
    <lineage>
        <taxon>Bacteria</taxon>
        <taxon>Deltaproteobacteria</taxon>
        <taxon>Candidatus Acidulodesulfobacterales</taxon>
        <taxon>Candidatus Acididesulfobacter</taxon>
    </lineage>
</organism>
<dbReference type="InterPro" id="IPR016036">
    <property type="entry name" value="Malonyl_transacylase_ACP-bd"/>
</dbReference>
<dbReference type="PANTHER" id="PTHR42681:SF1">
    <property type="entry name" value="MALONYL-COA-ACYL CARRIER PROTEIN TRANSACYLASE, MITOCHONDRIAL"/>
    <property type="match status" value="1"/>
</dbReference>
<dbReference type="SMART" id="SM00827">
    <property type="entry name" value="PKS_AT"/>
    <property type="match status" value="1"/>
</dbReference>
<evidence type="ECO:0000259" key="6">
    <source>
        <dbReference type="SMART" id="SM00827"/>
    </source>
</evidence>
<gene>
    <name evidence="7" type="primary">fabD</name>
    <name evidence="7" type="ORF">EVJ46_02275</name>
</gene>
<evidence type="ECO:0000256" key="4">
    <source>
        <dbReference type="PIRNR" id="PIRNR000446"/>
    </source>
</evidence>
<dbReference type="EMBL" id="SGBC01000001">
    <property type="protein sequence ID" value="RZD17080.1"/>
    <property type="molecule type" value="Genomic_DNA"/>
</dbReference>
<dbReference type="PIRSF" id="PIRSF000446">
    <property type="entry name" value="Mct"/>
    <property type="match status" value="1"/>
</dbReference>